<comment type="similarity">
    <text evidence="1">Belongs to the transglycosylase Slt family.</text>
</comment>
<feature type="domain" description="Transglycosylase SLT" evidence="4">
    <location>
        <begin position="42"/>
        <end position="138"/>
    </location>
</feature>
<name>A0A4R3LIY6_9HYPH</name>
<dbReference type="SUPFAM" id="SSF53955">
    <property type="entry name" value="Lysozyme-like"/>
    <property type="match status" value="1"/>
</dbReference>
<accession>A0A4R3LIY6</accession>
<dbReference type="EMBL" id="SMAI01000031">
    <property type="protein sequence ID" value="TCT00202.1"/>
    <property type="molecule type" value="Genomic_DNA"/>
</dbReference>
<evidence type="ECO:0000313" key="5">
    <source>
        <dbReference type="EMBL" id="TCT00202.1"/>
    </source>
</evidence>
<feature type="signal peptide" evidence="3">
    <location>
        <begin position="1"/>
        <end position="24"/>
    </location>
</feature>
<dbReference type="InterPro" id="IPR008258">
    <property type="entry name" value="Transglycosylase_SLT_dom_1"/>
</dbReference>
<dbReference type="AlphaFoldDB" id="A0A4R3LIY6"/>
<dbReference type="CDD" id="cd00254">
    <property type="entry name" value="LT-like"/>
    <property type="match status" value="1"/>
</dbReference>
<comment type="caution">
    <text evidence="5">The sequence shown here is derived from an EMBL/GenBank/DDBJ whole genome shotgun (WGS) entry which is preliminary data.</text>
</comment>
<evidence type="ECO:0000313" key="6">
    <source>
        <dbReference type="Proteomes" id="UP000294664"/>
    </source>
</evidence>
<dbReference type="OrthoDB" id="9815002at2"/>
<evidence type="ECO:0000256" key="2">
    <source>
        <dbReference type="ARBA" id="ARBA00009387"/>
    </source>
</evidence>
<dbReference type="PANTHER" id="PTHR37423:SF2">
    <property type="entry name" value="MEMBRANE-BOUND LYTIC MUREIN TRANSGLYCOSYLASE C"/>
    <property type="match status" value="1"/>
</dbReference>
<dbReference type="Gene3D" id="1.10.530.10">
    <property type="match status" value="1"/>
</dbReference>
<sequence>MHRAALFLASGLLIGGASPGSATAQTMSPTLANAVTSYATFIDEAAQRFELPANWIRAVLRAESGADPRAVSPAGAMGLMQIMPATWDELRVHYGLGADPFDPRDNILAGAAYLRQLYDHYGSIRAMLSAYNAGPARYEASLTGKPLPPETRIYIAALAPILDTESAAGATASVRPMAQSWREAPLFAAPPARSNPADAALLAPQSGALFVASPPLRRAP</sequence>
<organism evidence="5 6">
    <name type="scientific">Aquabacter spiritensis</name>
    <dbReference type="NCBI Taxonomy" id="933073"/>
    <lineage>
        <taxon>Bacteria</taxon>
        <taxon>Pseudomonadati</taxon>
        <taxon>Pseudomonadota</taxon>
        <taxon>Alphaproteobacteria</taxon>
        <taxon>Hyphomicrobiales</taxon>
        <taxon>Xanthobacteraceae</taxon>
        <taxon>Aquabacter</taxon>
    </lineage>
</organism>
<keyword evidence="6" id="KW-1185">Reference proteome</keyword>
<evidence type="ECO:0000256" key="1">
    <source>
        <dbReference type="ARBA" id="ARBA00007734"/>
    </source>
</evidence>
<dbReference type="Pfam" id="PF01464">
    <property type="entry name" value="SLT"/>
    <property type="match status" value="1"/>
</dbReference>
<evidence type="ECO:0000256" key="3">
    <source>
        <dbReference type="SAM" id="SignalP"/>
    </source>
</evidence>
<dbReference type="InterPro" id="IPR023346">
    <property type="entry name" value="Lysozyme-like_dom_sf"/>
</dbReference>
<comment type="similarity">
    <text evidence="2">Belongs to the virb1 family.</text>
</comment>
<dbReference type="Proteomes" id="UP000294664">
    <property type="component" value="Unassembled WGS sequence"/>
</dbReference>
<reference evidence="5 6" key="1">
    <citation type="submission" date="2019-03" db="EMBL/GenBank/DDBJ databases">
        <title>Genomic Encyclopedia of Type Strains, Phase IV (KMG-IV): sequencing the most valuable type-strain genomes for metagenomic binning, comparative biology and taxonomic classification.</title>
        <authorList>
            <person name="Goeker M."/>
        </authorList>
    </citation>
    <scope>NUCLEOTIDE SEQUENCE [LARGE SCALE GENOMIC DNA]</scope>
    <source>
        <strain evidence="5 6">DSM 9035</strain>
    </source>
</reference>
<protein>
    <submittedName>
        <fullName evidence="5">Transglycosylase-like protein with SLT domain</fullName>
    </submittedName>
</protein>
<evidence type="ECO:0000259" key="4">
    <source>
        <dbReference type="Pfam" id="PF01464"/>
    </source>
</evidence>
<proteinExistence type="inferred from homology"/>
<gene>
    <name evidence="5" type="ORF">EDC64_1315</name>
</gene>
<keyword evidence="3" id="KW-0732">Signal</keyword>
<dbReference type="PANTHER" id="PTHR37423">
    <property type="entry name" value="SOLUBLE LYTIC MUREIN TRANSGLYCOSYLASE-RELATED"/>
    <property type="match status" value="1"/>
</dbReference>
<feature type="chain" id="PRO_5020520170" evidence="3">
    <location>
        <begin position="25"/>
        <end position="220"/>
    </location>
</feature>